<sequence length="485" mass="55537">MFIVVPYLTSNPNTYGVYSICISFAIFLSYADLGFMGAGQKYVAEYFAKGDIDGEIKVIAFTNFILLIFLVLFSIVFFAFSLQPALLVKGLYTYSEIHIASTLLLILAIFTPTTLLQRLLQMIFGTRMEDFIIQRVNIIGSMLKILSVIWFFRKGNYDIIGYFLFTQIINLLAAIVTLFIARKRYNYNFRLLFRSMHFNKAVFDQTKSLAFTSLFITISWIFYYELDSVAIGKFLGANQVAIYAIGLTVLTFFRSIFSILFSPFNVRFNHFVGSGDESILQSFYLQIVTILAPVVVFPIIVIAILARPIVFTWVGTDYSDSVLIIQFLVFCNVLAFISYPTNFMLIAMERQKTLYFVNTILPFVFWIGIFFTINVLGVHSFALFKLVAFLFSGIVLYRLMIDYLKLTISESLRKIFLPMLLPIIFLIVASFLIRDYLPHEKSKINLLTVAAATGSLIVVSFLLQYFVSEKWREQITKTLGLLKNS</sequence>
<dbReference type="AlphaFoldDB" id="A0A9X1XU57"/>
<dbReference type="InterPro" id="IPR050833">
    <property type="entry name" value="Poly_Biosynth_Transport"/>
</dbReference>
<organism evidence="7 8">
    <name type="scientific">Flavobacterium pygoscelis</name>
    <dbReference type="NCBI Taxonomy" id="2893176"/>
    <lineage>
        <taxon>Bacteria</taxon>
        <taxon>Pseudomonadati</taxon>
        <taxon>Bacteroidota</taxon>
        <taxon>Flavobacteriia</taxon>
        <taxon>Flavobacteriales</taxon>
        <taxon>Flavobacteriaceae</taxon>
        <taxon>Flavobacterium</taxon>
    </lineage>
</organism>
<evidence type="ECO:0000313" key="8">
    <source>
        <dbReference type="Proteomes" id="UP001139260"/>
    </source>
</evidence>
<evidence type="ECO:0000256" key="5">
    <source>
        <dbReference type="ARBA" id="ARBA00023136"/>
    </source>
</evidence>
<feature type="transmembrane region" description="Helical" evidence="6">
    <location>
        <begin position="159"/>
        <end position="181"/>
    </location>
</feature>
<reference evidence="7" key="1">
    <citation type="submission" date="2022-04" db="EMBL/GenBank/DDBJ databases">
        <title>Flavobacterium pygoscelis sp. nov. isolated from Chinstrap chick (Pygoscelis antarcticus).</title>
        <authorList>
            <person name="Irgang R."/>
            <person name="Poblete-Morales M."/>
            <person name="Avendano-Herrera R."/>
        </authorList>
    </citation>
    <scope>NUCLEOTIDE SEQUENCE</scope>
    <source>
        <strain evidence="7">I-SCBP12n</strain>
    </source>
</reference>
<dbReference type="EMBL" id="JALNUB010000003">
    <property type="protein sequence ID" value="MCK8141466.1"/>
    <property type="molecule type" value="Genomic_DNA"/>
</dbReference>
<feature type="transmembrane region" description="Helical" evidence="6">
    <location>
        <begin position="283"/>
        <end position="310"/>
    </location>
</feature>
<keyword evidence="3 6" id="KW-0812">Transmembrane</keyword>
<keyword evidence="8" id="KW-1185">Reference proteome</keyword>
<dbReference type="Proteomes" id="UP001139260">
    <property type="component" value="Unassembled WGS sequence"/>
</dbReference>
<evidence type="ECO:0000256" key="1">
    <source>
        <dbReference type="ARBA" id="ARBA00004651"/>
    </source>
</evidence>
<feature type="transmembrane region" description="Helical" evidence="6">
    <location>
        <begin position="242"/>
        <end position="262"/>
    </location>
</feature>
<feature type="transmembrane region" description="Helical" evidence="6">
    <location>
        <begin position="202"/>
        <end position="222"/>
    </location>
</feature>
<proteinExistence type="predicted"/>
<evidence type="ECO:0000256" key="4">
    <source>
        <dbReference type="ARBA" id="ARBA00022989"/>
    </source>
</evidence>
<protein>
    <submittedName>
        <fullName evidence="7">Oligosaccharide flippase family protein</fullName>
    </submittedName>
</protein>
<feature type="transmembrane region" description="Helical" evidence="6">
    <location>
        <begin position="99"/>
        <end position="120"/>
    </location>
</feature>
<feature type="transmembrane region" description="Helical" evidence="6">
    <location>
        <begin position="353"/>
        <end position="376"/>
    </location>
</feature>
<dbReference type="GO" id="GO:0005886">
    <property type="term" value="C:plasma membrane"/>
    <property type="evidence" value="ECO:0007669"/>
    <property type="project" value="UniProtKB-SubCell"/>
</dbReference>
<dbReference type="InterPro" id="IPR002797">
    <property type="entry name" value="Polysacc_synth"/>
</dbReference>
<feature type="transmembrane region" description="Helical" evidence="6">
    <location>
        <begin position="132"/>
        <end position="153"/>
    </location>
</feature>
<dbReference type="PANTHER" id="PTHR30250">
    <property type="entry name" value="PST FAMILY PREDICTED COLANIC ACID TRANSPORTER"/>
    <property type="match status" value="1"/>
</dbReference>
<feature type="transmembrane region" description="Helical" evidence="6">
    <location>
        <begin position="445"/>
        <end position="467"/>
    </location>
</feature>
<evidence type="ECO:0000256" key="3">
    <source>
        <dbReference type="ARBA" id="ARBA00022692"/>
    </source>
</evidence>
<dbReference type="Pfam" id="PF01943">
    <property type="entry name" value="Polysacc_synt"/>
    <property type="match status" value="1"/>
</dbReference>
<keyword evidence="4 6" id="KW-1133">Transmembrane helix</keyword>
<keyword evidence="5 6" id="KW-0472">Membrane</keyword>
<feature type="transmembrane region" description="Helical" evidence="6">
    <location>
        <begin position="15"/>
        <end position="37"/>
    </location>
</feature>
<comment type="caution">
    <text evidence="7">The sequence shown here is derived from an EMBL/GenBank/DDBJ whole genome shotgun (WGS) entry which is preliminary data.</text>
</comment>
<feature type="transmembrane region" description="Helical" evidence="6">
    <location>
        <begin position="322"/>
        <end position="341"/>
    </location>
</feature>
<feature type="transmembrane region" description="Helical" evidence="6">
    <location>
        <begin position="58"/>
        <end position="79"/>
    </location>
</feature>
<comment type="subcellular location">
    <subcellularLocation>
        <location evidence="1">Cell membrane</location>
        <topology evidence="1">Multi-pass membrane protein</topology>
    </subcellularLocation>
</comment>
<feature type="transmembrane region" description="Helical" evidence="6">
    <location>
        <begin position="415"/>
        <end position="433"/>
    </location>
</feature>
<evidence type="ECO:0000313" key="7">
    <source>
        <dbReference type="EMBL" id="MCK8141466.1"/>
    </source>
</evidence>
<evidence type="ECO:0000256" key="6">
    <source>
        <dbReference type="SAM" id="Phobius"/>
    </source>
</evidence>
<name>A0A9X1XU57_9FLAO</name>
<gene>
    <name evidence="7" type="ORF">MW871_06120</name>
</gene>
<accession>A0A9X1XU57</accession>
<evidence type="ECO:0000256" key="2">
    <source>
        <dbReference type="ARBA" id="ARBA00022475"/>
    </source>
</evidence>
<keyword evidence="2" id="KW-1003">Cell membrane</keyword>
<feature type="transmembrane region" description="Helical" evidence="6">
    <location>
        <begin position="382"/>
        <end position="403"/>
    </location>
</feature>
<dbReference type="PANTHER" id="PTHR30250:SF11">
    <property type="entry name" value="O-ANTIGEN TRANSPORTER-RELATED"/>
    <property type="match status" value="1"/>
</dbReference>